<dbReference type="Proteomes" id="UP001189429">
    <property type="component" value="Unassembled WGS sequence"/>
</dbReference>
<feature type="compositionally biased region" description="Low complexity" evidence="1">
    <location>
        <begin position="107"/>
        <end position="116"/>
    </location>
</feature>
<gene>
    <name evidence="2" type="ORF">PCOR1329_LOCUS50502</name>
</gene>
<keyword evidence="3" id="KW-1185">Reference proteome</keyword>
<protein>
    <submittedName>
        <fullName evidence="2">Uncharacterized protein</fullName>
    </submittedName>
</protein>
<proteinExistence type="predicted"/>
<feature type="region of interest" description="Disordered" evidence="1">
    <location>
        <begin position="33"/>
        <end position="54"/>
    </location>
</feature>
<feature type="region of interest" description="Disordered" evidence="1">
    <location>
        <begin position="107"/>
        <end position="140"/>
    </location>
</feature>
<feature type="region of interest" description="Disordered" evidence="1">
    <location>
        <begin position="162"/>
        <end position="210"/>
    </location>
</feature>
<evidence type="ECO:0000313" key="2">
    <source>
        <dbReference type="EMBL" id="CAK0861976.1"/>
    </source>
</evidence>
<dbReference type="EMBL" id="CAUYUJ010016113">
    <property type="protein sequence ID" value="CAK0861976.1"/>
    <property type="molecule type" value="Genomic_DNA"/>
</dbReference>
<reference evidence="2" key="1">
    <citation type="submission" date="2023-10" db="EMBL/GenBank/DDBJ databases">
        <authorList>
            <person name="Chen Y."/>
            <person name="Shah S."/>
            <person name="Dougan E. K."/>
            <person name="Thang M."/>
            <person name="Chan C."/>
        </authorList>
    </citation>
    <scope>NUCLEOTIDE SEQUENCE [LARGE SCALE GENOMIC DNA]</scope>
</reference>
<evidence type="ECO:0000313" key="3">
    <source>
        <dbReference type="Proteomes" id="UP001189429"/>
    </source>
</evidence>
<comment type="caution">
    <text evidence="2">The sequence shown here is derived from an EMBL/GenBank/DDBJ whole genome shotgun (WGS) entry which is preliminary data.</text>
</comment>
<accession>A0ABN9UPW6</accession>
<organism evidence="2 3">
    <name type="scientific">Prorocentrum cordatum</name>
    <dbReference type="NCBI Taxonomy" id="2364126"/>
    <lineage>
        <taxon>Eukaryota</taxon>
        <taxon>Sar</taxon>
        <taxon>Alveolata</taxon>
        <taxon>Dinophyceae</taxon>
        <taxon>Prorocentrales</taxon>
        <taxon>Prorocentraceae</taxon>
        <taxon>Prorocentrum</taxon>
    </lineage>
</organism>
<sequence>MHESMLDECKPIVLEGGVRVDFPPPTRKVQRLRRLRTRGASRGRGAPRGSAGDLGAAADWASGAPGTFAGSYMLLPGLSSAQGGASQDMDAILASPLLAGLRRTAGTGAPTAAAQGQRRERAERPRQREAERLREAATTRAALPRKRAAWADLQDDHLDGSCSECSTRAPGSCSGALSSDGSGAASDGLAGRRRGAGGSEQQRWSGSMLAQGLLPVVLEAARPGA</sequence>
<name>A0ABN9UPW6_9DINO</name>
<feature type="compositionally biased region" description="Basic and acidic residues" evidence="1">
    <location>
        <begin position="117"/>
        <end position="137"/>
    </location>
</feature>
<feature type="compositionally biased region" description="Low complexity" evidence="1">
    <location>
        <begin position="171"/>
        <end position="189"/>
    </location>
</feature>
<feature type="compositionally biased region" description="Low complexity" evidence="1">
    <location>
        <begin position="42"/>
        <end position="51"/>
    </location>
</feature>
<evidence type="ECO:0000256" key="1">
    <source>
        <dbReference type="SAM" id="MobiDB-lite"/>
    </source>
</evidence>